<name>A0AAV4QSL7_CAEEX</name>
<dbReference type="AlphaFoldDB" id="A0AAV4QSL7"/>
<dbReference type="EMBL" id="BPLR01006632">
    <property type="protein sequence ID" value="GIY11316.1"/>
    <property type="molecule type" value="Genomic_DNA"/>
</dbReference>
<evidence type="ECO:0000313" key="2">
    <source>
        <dbReference type="Proteomes" id="UP001054945"/>
    </source>
</evidence>
<keyword evidence="2" id="KW-1185">Reference proteome</keyword>
<proteinExistence type="predicted"/>
<dbReference type="Proteomes" id="UP001054945">
    <property type="component" value="Unassembled WGS sequence"/>
</dbReference>
<protein>
    <submittedName>
        <fullName evidence="1">Uncharacterized protein</fullName>
    </submittedName>
</protein>
<organism evidence="1 2">
    <name type="scientific">Caerostris extrusa</name>
    <name type="common">Bark spider</name>
    <name type="synonym">Caerostris bankana</name>
    <dbReference type="NCBI Taxonomy" id="172846"/>
    <lineage>
        <taxon>Eukaryota</taxon>
        <taxon>Metazoa</taxon>
        <taxon>Ecdysozoa</taxon>
        <taxon>Arthropoda</taxon>
        <taxon>Chelicerata</taxon>
        <taxon>Arachnida</taxon>
        <taxon>Araneae</taxon>
        <taxon>Araneomorphae</taxon>
        <taxon>Entelegynae</taxon>
        <taxon>Araneoidea</taxon>
        <taxon>Araneidae</taxon>
        <taxon>Caerostris</taxon>
    </lineage>
</organism>
<sequence length="199" mass="22578">MARVVPVRSPSACPGKTIRPPECHVLMTRYHLLSQDSATLLAGEFSRHPKPPEISQYEQLAESSWLPRSSFKKQISLKVRLSGQDSLPNTKYSNISGCQTGSGSTVKEVKHQYLERASLGGITSKLTVQNDRSVGSPCKALRYLHHVFYTDIKTLDVWVYVGSFCQWAPFYDWKFDKKSKEERIKSSRQCADALYNNLF</sequence>
<gene>
    <name evidence="1" type="ORF">CEXT_204151</name>
</gene>
<comment type="caution">
    <text evidence="1">The sequence shown here is derived from an EMBL/GenBank/DDBJ whole genome shotgun (WGS) entry which is preliminary data.</text>
</comment>
<accession>A0AAV4QSL7</accession>
<reference evidence="1 2" key="1">
    <citation type="submission" date="2021-06" db="EMBL/GenBank/DDBJ databases">
        <title>Caerostris extrusa draft genome.</title>
        <authorList>
            <person name="Kono N."/>
            <person name="Arakawa K."/>
        </authorList>
    </citation>
    <scope>NUCLEOTIDE SEQUENCE [LARGE SCALE GENOMIC DNA]</scope>
</reference>
<evidence type="ECO:0000313" key="1">
    <source>
        <dbReference type="EMBL" id="GIY11316.1"/>
    </source>
</evidence>